<dbReference type="InterPro" id="IPR016084">
    <property type="entry name" value="Haem_Oase-like_multi-hlx"/>
</dbReference>
<dbReference type="SUPFAM" id="SSF48613">
    <property type="entry name" value="Heme oxygenase-like"/>
    <property type="match status" value="1"/>
</dbReference>
<dbReference type="CDD" id="cd19166">
    <property type="entry name" value="HemeO-bac"/>
    <property type="match status" value="1"/>
</dbReference>
<protein>
    <submittedName>
        <fullName evidence="2">Biliverdin-producing heme oxygenase</fullName>
    </submittedName>
</protein>
<dbReference type="EMBL" id="JACTVA010000044">
    <property type="protein sequence ID" value="MBC9209031.1"/>
    <property type="molecule type" value="Genomic_DNA"/>
</dbReference>
<evidence type="ECO:0000313" key="3">
    <source>
        <dbReference type="Proteomes" id="UP000626026"/>
    </source>
</evidence>
<gene>
    <name evidence="2" type="ORF">IBL26_19470</name>
</gene>
<organism evidence="2 3">
    <name type="scientific">Teichococcus aerophilus</name>
    <dbReference type="NCBI Taxonomy" id="1224513"/>
    <lineage>
        <taxon>Bacteria</taxon>
        <taxon>Pseudomonadati</taxon>
        <taxon>Pseudomonadota</taxon>
        <taxon>Alphaproteobacteria</taxon>
        <taxon>Acetobacterales</taxon>
        <taxon>Roseomonadaceae</taxon>
        <taxon>Roseomonas</taxon>
    </lineage>
</organism>
<dbReference type="Proteomes" id="UP000626026">
    <property type="component" value="Unassembled WGS sequence"/>
</dbReference>
<feature type="region of interest" description="Disordered" evidence="1">
    <location>
        <begin position="188"/>
        <end position="210"/>
    </location>
</feature>
<dbReference type="Gene3D" id="1.20.910.10">
    <property type="entry name" value="Heme oxygenase-like"/>
    <property type="match status" value="1"/>
</dbReference>
<accession>A0ABR7RR01</accession>
<keyword evidence="3" id="KW-1185">Reference proteome</keyword>
<comment type="caution">
    <text evidence="2">The sequence shown here is derived from an EMBL/GenBank/DDBJ whole genome shotgun (WGS) entry which is preliminary data.</text>
</comment>
<sequence>MAHETDTAPQGIRWHLRDATRALHEEVDGLGSGFSLSDVEGYRRFLRAHARALPGVEHALEAAGIATLVPDWPARSRRAALAADLAALGEAPPPAAPATLPPGEAAALGAAYVLEGSRFGNGMLLRQVREAADPAMAAATAYLGHKAGWPAFLACLEARLADPARWPEAAEGARAAFRHFHAALAAEAPAEAPRDGRASIQATEGQALHV</sequence>
<dbReference type="RefSeq" id="WP_187786179.1">
    <property type="nucleotide sequence ID" value="NZ_JACTVA010000044.1"/>
</dbReference>
<proteinExistence type="predicted"/>
<evidence type="ECO:0000313" key="2">
    <source>
        <dbReference type="EMBL" id="MBC9209031.1"/>
    </source>
</evidence>
<name>A0ABR7RR01_9PROT</name>
<reference evidence="2 3" key="1">
    <citation type="journal article" date="2013" name="Int. J. Syst. Evol. Microbiol.">
        <title>Roseomonas aerophila sp. nov., isolated from air.</title>
        <authorList>
            <person name="Kim S.J."/>
            <person name="Weon H.Y."/>
            <person name="Ahn J.H."/>
            <person name="Hong S.B."/>
            <person name="Seok S.J."/>
            <person name="Whang K.S."/>
            <person name="Kwon S.W."/>
        </authorList>
    </citation>
    <scope>NUCLEOTIDE SEQUENCE [LARGE SCALE GENOMIC DNA]</scope>
    <source>
        <strain evidence="2 3">NBRC 108923</strain>
    </source>
</reference>
<evidence type="ECO:0000256" key="1">
    <source>
        <dbReference type="SAM" id="MobiDB-lite"/>
    </source>
</evidence>